<feature type="region of interest" description="Disordered" evidence="1">
    <location>
        <begin position="30"/>
        <end position="67"/>
    </location>
</feature>
<name>A0ABN9PU58_9DINO</name>
<dbReference type="Proteomes" id="UP001189429">
    <property type="component" value="Unassembled WGS sequence"/>
</dbReference>
<organism evidence="2 3">
    <name type="scientific">Prorocentrum cordatum</name>
    <dbReference type="NCBI Taxonomy" id="2364126"/>
    <lineage>
        <taxon>Eukaryota</taxon>
        <taxon>Sar</taxon>
        <taxon>Alveolata</taxon>
        <taxon>Dinophyceae</taxon>
        <taxon>Prorocentrales</taxon>
        <taxon>Prorocentraceae</taxon>
        <taxon>Prorocentrum</taxon>
    </lineage>
</organism>
<feature type="non-terminal residue" evidence="2">
    <location>
        <position position="1"/>
    </location>
</feature>
<proteinExistence type="predicted"/>
<evidence type="ECO:0000313" key="2">
    <source>
        <dbReference type="EMBL" id="CAK0795507.1"/>
    </source>
</evidence>
<evidence type="ECO:0000256" key="1">
    <source>
        <dbReference type="SAM" id="MobiDB-lite"/>
    </source>
</evidence>
<feature type="compositionally biased region" description="Polar residues" evidence="1">
    <location>
        <begin position="58"/>
        <end position="67"/>
    </location>
</feature>
<evidence type="ECO:0000313" key="3">
    <source>
        <dbReference type="Proteomes" id="UP001189429"/>
    </source>
</evidence>
<dbReference type="EMBL" id="CAUYUJ010001355">
    <property type="protein sequence ID" value="CAK0795507.1"/>
    <property type="molecule type" value="Genomic_DNA"/>
</dbReference>
<sequence>QPTAAAPTPSAPTPHVLAAAAAKGTVATTALTPWAPPRSSSTCLPNSSRGQRARASRIPSTSRWGAK</sequence>
<comment type="caution">
    <text evidence="2">The sequence shown here is derived from an EMBL/GenBank/DDBJ whole genome shotgun (WGS) entry which is preliminary data.</text>
</comment>
<feature type="compositionally biased region" description="Polar residues" evidence="1">
    <location>
        <begin position="38"/>
        <end position="50"/>
    </location>
</feature>
<feature type="non-terminal residue" evidence="2">
    <location>
        <position position="67"/>
    </location>
</feature>
<protein>
    <submittedName>
        <fullName evidence="2">Uncharacterized protein</fullName>
    </submittedName>
</protein>
<keyword evidence="3" id="KW-1185">Reference proteome</keyword>
<reference evidence="2" key="1">
    <citation type="submission" date="2023-10" db="EMBL/GenBank/DDBJ databases">
        <authorList>
            <person name="Chen Y."/>
            <person name="Shah S."/>
            <person name="Dougan E. K."/>
            <person name="Thang M."/>
            <person name="Chan C."/>
        </authorList>
    </citation>
    <scope>NUCLEOTIDE SEQUENCE [LARGE SCALE GENOMIC DNA]</scope>
</reference>
<accession>A0ABN9PU58</accession>
<gene>
    <name evidence="2" type="ORF">PCOR1329_LOCUS5167</name>
</gene>